<sequence>MFPKHFTPPSHTAFEALQRFSLVMEWLYNRPINWDRSTWQPRTTPRQKLTTWCFLSLIVPSFAIYAVFILLQQLVSYQKDPDVSIVMGIFIIFGSSGYTVASSAILTETLKLDELCVMLKFLRKFEAHSTQPSDLFGLFLHGLILAVIMPPLTCCTLPILAPKMNPTYLLFRNVSLISHNCKIILRSLIIFVSTLHACSELLGFAIIATNVTLTLNGCLKVGKIGDTHAKFVTCSQIISSFRRYRQLQIFNSIVNQVMSYILPVGMSLTFLCMVLMGYFLIKMTHLVPHTITFCVGSVLATLFCLAVAILPKMADVSVNSANFVRYWKLQRTSRYLSRQLKSFKCLRLDSGQFGYLKKASGAEVLSQFLYFVMSLVIMI</sequence>
<feature type="transmembrane region" description="Helical" evidence="1">
    <location>
        <begin position="293"/>
        <end position="310"/>
    </location>
</feature>
<feature type="transmembrane region" description="Helical" evidence="1">
    <location>
        <begin position="359"/>
        <end position="378"/>
    </location>
</feature>
<proteinExistence type="predicted"/>
<evidence type="ECO:0000256" key="1">
    <source>
        <dbReference type="SAM" id="Phobius"/>
    </source>
</evidence>
<feature type="transmembrane region" description="Helical" evidence="1">
    <location>
        <begin position="49"/>
        <end position="71"/>
    </location>
</feature>
<dbReference type="EMBL" id="LNIX01000034">
    <property type="protein sequence ID" value="OXA40351.1"/>
    <property type="molecule type" value="Genomic_DNA"/>
</dbReference>
<evidence type="ECO:0000313" key="2">
    <source>
        <dbReference type="EMBL" id="OXA40351.1"/>
    </source>
</evidence>
<comment type="caution">
    <text evidence="2">The sequence shown here is derived from an EMBL/GenBank/DDBJ whole genome shotgun (WGS) entry which is preliminary data.</text>
</comment>
<feature type="transmembrane region" description="Helical" evidence="1">
    <location>
        <begin position="138"/>
        <end position="162"/>
    </location>
</feature>
<keyword evidence="1" id="KW-1133">Transmembrane helix</keyword>
<keyword evidence="3" id="KW-1185">Reference proteome</keyword>
<protein>
    <recommendedName>
        <fullName evidence="4">Odorant receptor</fullName>
    </recommendedName>
</protein>
<evidence type="ECO:0008006" key="4">
    <source>
        <dbReference type="Google" id="ProtNLM"/>
    </source>
</evidence>
<feature type="transmembrane region" description="Helical" evidence="1">
    <location>
        <begin position="183"/>
        <end position="207"/>
    </location>
</feature>
<evidence type="ECO:0000313" key="3">
    <source>
        <dbReference type="Proteomes" id="UP000198287"/>
    </source>
</evidence>
<keyword evidence="1" id="KW-0812">Transmembrane</keyword>
<feature type="transmembrane region" description="Helical" evidence="1">
    <location>
        <begin position="83"/>
        <end position="105"/>
    </location>
</feature>
<organism evidence="2 3">
    <name type="scientific">Folsomia candida</name>
    <name type="common">Springtail</name>
    <dbReference type="NCBI Taxonomy" id="158441"/>
    <lineage>
        <taxon>Eukaryota</taxon>
        <taxon>Metazoa</taxon>
        <taxon>Ecdysozoa</taxon>
        <taxon>Arthropoda</taxon>
        <taxon>Hexapoda</taxon>
        <taxon>Collembola</taxon>
        <taxon>Entomobryomorpha</taxon>
        <taxon>Isotomoidea</taxon>
        <taxon>Isotomidae</taxon>
        <taxon>Proisotominae</taxon>
        <taxon>Folsomia</taxon>
    </lineage>
</organism>
<accession>A0A226D6S5</accession>
<dbReference type="AlphaFoldDB" id="A0A226D6S5"/>
<reference evidence="2 3" key="1">
    <citation type="submission" date="2015-12" db="EMBL/GenBank/DDBJ databases">
        <title>The genome of Folsomia candida.</title>
        <authorList>
            <person name="Faddeeva A."/>
            <person name="Derks M.F."/>
            <person name="Anvar Y."/>
            <person name="Smit S."/>
            <person name="Van Straalen N."/>
            <person name="Roelofs D."/>
        </authorList>
    </citation>
    <scope>NUCLEOTIDE SEQUENCE [LARGE SCALE GENOMIC DNA]</scope>
    <source>
        <strain evidence="2 3">VU population</strain>
        <tissue evidence="2">Whole body</tissue>
    </source>
</reference>
<feature type="transmembrane region" description="Helical" evidence="1">
    <location>
        <begin position="260"/>
        <end position="281"/>
    </location>
</feature>
<name>A0A226D6S5_FOLCA</name>
<dbReference type="Proteomes" id="UP000198287">
    <property type="component" value="Unassembled WGS sequence"/>
</dbReference>
<gene>
    <name evidence="2" type="ORF">Fcan01_25012</name>
</gene>
<keyword evidence="1" id="KW-0472">Membrane</keyword>